<dbReference type="eggNOG" id="COG3944">
    <property type="taxonomic scope" value="Bacteria"/>
</dbReference>
<evidence type="ECO:0000256" key="3">
    <source>
        <dbReference type="ARBA" id="ARBA00022692"/>
    </source>
</evidence>
<evidence type="ECO:0000256" key="7">
    <source>
        <dbReference type="SAM" id="MobiDB-lite"/>
    </source>
</evidence>
<dbReference type="GO" id="GO:0005886">
    <property type="term" value="C:plasma membrane"/>
    <property type="evidence" value="ECO:0007669"/>
    <property type="project" value="UniProtKB-SubCell"/>
</dbReference>
<evidence type="ECO:0000256" key="1">
    <source>
        <dbReference type="ARBA" id="ARBA00004651"/>
    </source>
</evidence>
<feature type="transmembrane region" description="Helical" evidence="8">
    <location>
        <begin position="369"/>
        <end position="389"/>
    </location>
</feature>
<keyword evidence="3 8" id="KW-0812">Transmembrane</keyword>
<feature type="compositionally biased region" description="Polar residues" evidence="7">
    <location>
        <begin position="9"/>
        <end position="20"/>
    </location>
</feature>
<dbReference type="InterPro" id="IPR050445">
    <property type="entry name" value="Bact_polysacc_biosynth/exp"/>
</dbReference>
<keyword evidence="4 8" id="KW-1133">Transmembrane helix</keyword>
<gene>
    <name evidence="10" type="ordered locus">AciPR4_4264</name>
</gene>
<evidence type="ECO:0000313" key="11">
    <source>
        <dbReference type="Proteomes" id="UP000006844"/>
    </source>
</evidence>
<dbReference type="AlphaFoldDB" id="E8V6Y3"/>
<keyword evidence="2" id="KW-1003">Cell membrane</keyword>
<organism evidence="10 11">
    <name type="scientific">Terriglobus saanensis (strain ATCC BAA-1853 / DSM 23119 / SP1PR4)</name>
    <dbReference type="NCBI Taxonomy" id="401053"/>
    <lineage>
        <taxon>Bacteria</taxon>
        <taxon>Pseudomonadati</taxon>
        <taxon>Acidobacteriota</taxon>
        <taxon>Terriglobia</taxon>
        <taxon>Terriglobales</taxon>
        <taxon>Acidobacteriaceae</taxon>
        <taxon>Terriglobus</taxon>
    </lineage>
</organism>
<reference evidence="10 11" key="1">
    <citation type="journal article" date="2012" name="Stand. Genomic Sci.">
        <title>Complete genome sequence of Terriglobus saanensis type strain SP1PR4(T), an Acidobacteria from tundra soil.</title>
        <authorList>
            <person name="Rawat S.R."/>
            <person name="Mannisto M.K."/>
            <person name="Starovoytov V."/>
            <person name="Goodwin L."/>
            <person name="Nolan M."/>
            <person name="Hauser L."/>
            <person name="Land M."/>
            <person name="Davenport K.W."/>
            <person name="Woyke T."/>
            <person name="Haggblom M.M."/>
        </authorList>
    </citation>
    <scope>NUCLEOTIDE SEQUENCE</scope>
    <source>
        <strain evidence="11">ATCC BAA-1853 / DSM 23119 / SP1PR4</strain>
    </source>
</reference>
<name>E8V6Y3_TERSS</name>
<dbReference type="Pfam" id="PF02706">
    <property type="entry name" value="Wzz"/>
    <property type="match status" value="1"/>
</dbReference>
<sequence length="418" mass="45783">MHGPPLARNSGNIVDASQNPLPDGEASAPGSVLLDVLLIVTQKKGRFVAIIAAFTLLGILFAFLAKPTYTATALIMPPQAPQSSLSSLMGQLGSLSALGGGAGGLLKNPADLYIGILQSNTIADRAIEAFHLQARWHTASMYETRKRLDGHIQFEAAKNGLIQITAKDDNPKNASELANFFVDALYQINSTLAISEASQRRLFFEQQLNSEKNTLEASEEELKETQQKTGLISVSGQAEMAVRTIAQAQAQIASKEIELQRIRAYDAEENPEVIRLKEEIAAQRRQLTVLENNQQRMAPGDTQIAANQVPVGSLEYTRKLREVKYHNTLFEVLSRQYEAARIDEAKSAPIIQVVDRALPPDHKSGPPRLLIMIGFTVCGLLIACGWAFVTSYIEQALRAPVMASKLNCLKAQLNWNRT</sequence>
<feature type="domain" description="Polysaccharide chain length determinant N-terminal" evidence="9">
    <location>
        <begin position="33"/>
        <end position="128"/>
    </location>
</feature>
<dbReference type="PANTHER" id="PTHR32309:SF13">
    <property type="entry name" value="FERRIC ENTEROBACTIN TRANSPORT PROTEIN FEPE"/>
    <property type="match status" value="1"/>
</dbReference>
<feature type="region of interest" description="Disordered" evidence="7">
    <location>
        <begin position="1"/>
        <end position="22"/>
    </location>
</feature>
<evidence type="ECO:0000256" key="5">
    <source>
        <dbReference type="ARBA" id="ARBA00023136"/>
    </source>
</evidence>
<dbReference type="GO" id="GO:0004713">
    <property type="term" value="F:protein tyrosine kinase activity"/>
    <property type="evidence" value="ECO:0007669"/>
    <property type="project" value="TreeGrafter"/>
</dbReference>
<dbReference type="InterPro" id="IPR003856">
    <property type="entry name" value="LPS_length_determ_N"/>
</dbReference>
<dbReference type="OrthoDB" id="8884120at2"/>
<dbReference type="eggNOG" id="COG3206">
    <property type="taxonomic scope" value="Bacteria"/>
</dbReference>
<dbReference type="PANTHER" id="PTHR32309">
    <property type="entry name" value="TYROSINE-PROTEIN KINASE"/>
    <property type="match status" value="1"/>
</dbReference>
<dbReference type="Gene3D" id="3.30.1890.10">
    <property type="entry name" value="FepE-like"/>
    <property type="match status" value="1"/>
</dbReference>
<keyword evidence="11" id="KW-1185">Reference proteome</keyword>
<dbReference type="RefSeq" id="WP_013570737.1">
    <property type="nucleotide sequence ID" value="NC_014963.1"/>
</dbReference>
<feature type="transmembrane region" description="Helical" evidence="8">
    <location>
        <begin position="47"/>
        <end position="65"/>
    </location>
</feature>
<evidence type="ECO:0000256" key="8">
    <source>
        <dbReference type="SAM" id="Phobius"/>
    </source>
</evidence>
<dbReference type="EMBL" id="CP002467">
    <property type="protein sequence ID" value="ADV85007.1"/>
    <property type="molecule type" value="Genomic_DNA"/>
</dbReference>
<dbReference type="Proteomes" id="UP000006844">
    <property type="component" value="Chromosome"/>
</dbReference>
<evidence type="ECO:0000256" key="6">
    <source>
        <dbReference type="SAM" id="Coils"/>
    </source>
</evidence>
<proteinExistence type="predicted"/>
<keyword evidence="5 8" id="KW-0472">Membrane</keyword>
<dbReference type="KEGG" id="tsa:AciPR4_4264"/>
<accession>E8V6Y3</accession>
<dbReference type="STRING" id="401053.AciPR4_4264"/>
<feature type="coiled-coil region" evidence="6">
    <location>
        <begin position="201"/>
        <end position="293"/>
    </location>
</feature>
<evidence type="ECO:0000259" key="9">
    <source>
        <dbReference type="Pfam" id="PF02706"/>
    </source>
</evidence>
<evidence type="ECO:0000313" key="10">
    <source>
        <dbReference type="EMBL" id="ADV85007.1"/>
    </source>
</evidence>
<evidence type="ECO:0000256" key="2">
    <source>
        <dbReference type="ARBA" id="ARBA00022475"/>
    </source>
</evidence>
<dbReference type="HOGENOM" id="CLU_051175_1_0_0"/>
<keyword evidence="6" id="KW-0175">Coiled coil</keyword>
<evidence type="ECO:0000256" key="4">
    <source>
        <dbReference type="ARBA" id="ARBA00022989"/>
    </source>
</evidence>
<comment type="subcellular location">
    <subcellularLocation>
        <location evidence="1">Cell membrane</location>
        <topology evidence="1">Multi-pass membrane protein</topology>
    </subcellularLocation>
</comment>
<protein>
    <submittedName>
        <fullName evidence="10">Lipopolysaccharide biosynthesis protein</fullName>
    </submittedName>
</protein>